<organism evidence="1 2">
    <name type="scientific">Eubacterium plexicaudatum ASF492</name>
    <dbReference type="NCBI Taxonomy" id="1235802"/>
    <lineage>
        <taxon>Bacteria</taxon>
        <taxon>Bacillati</taxon>
        <taxon>Bacillota</taxon>
        <taxon>Clostridia</taxon>
        <taxon>Eubacteriales</taxon>
        <taxon>Eubacteriaceae</taxon>
        <taxon>Eubacterium</taxon>
    </lineage>
</organism>
<evidence type="ECO:0008006" key="3">
    <source>
        <dbReference type="Google" id="ProtNLM"/>
    </source>
</evidence>
<protein>
    <recommendedName>
        <fullName evidence="3">Molecular chaperone</fullName>
    </recommendedName>
</protein>
<dbReference type="EMBL" id="AQFT01000039">
    <property type="protein sequence ID" value="EMZ33742.1"/>
    <property type="molecule type" value="Genomic_DNA"/>
</dbReference>
<dbReference type="STRING" id="1235802.C823_01281"/>
<accession>N2AWU9</accession>
<evidence type="ECO:0000313" key="1">
    <source>
        <dbReference type="EMBL" id="EMZ33742.1"/>
    </source>
</evidence>
<dbReference type="PATRIC" id="fig|1235802.3.peg.1370"/>
<evidence type="ECO:0000313" key="2">
    <source>
        <dbReference type="Proteomes" id="UP000012589"/>
    </source>
</evidence>
<reference evidence="1 2" key="1">
    <citation type="journal article" date="2014" name="Genome Announc.">
        <title>Draft genome sequences of the altered schaedler flora, a defined bacterial community from gnotobiotic mice.</title>
        <authorList>
            <person name="Wannemuehler M.J."/>
            <person name="Overstreet A.M."/>
            <person name="Ward D.V."/>
            <person name="Phillips G.J."/>
        </authorList>
    </citation>
    <scope>NUCLEOTIDE SEQUENCE [LARGE SCALE GENOMIC DNA]</scope>
    <source>
        <strain evidence="1 2">ASF492</strain>
    </source>
</reference>
<name>N2AWU9_9FIRM</name>
<comment type="caution">
    <text evidence="1">The sequence shown here is derived from an EMBL/GenBank/DDBJ whole genome shotgun (WGS) entry which is preliminary data.</text>
</comment>
<proteinExistence type="predicted"/>
<dbReference type="Proteomes" id="UP000012589">
    <property type="component" value="Unassembled WGS sequence"/>
</dbReference>
<gene>
    <name evidence="1" type="ORF">C823_01281</name>
</gene>
<dbReference type="OrthoDB" id="2059610at2"/>
<dbReference type="HOGENOM" id="CLU_2012278_0_0_9"/>
<sequence length="120" mass="13709">MEDNRAEQKEALETLIEFNTRLVKNMEIISKELSGARLEDTDAFLEDIIKAMNWEIQVMNGTMELLNEGKQRIDKEDFNSKILILADAINSKDDQKMAEGFKEVIPMFKLLGESANEVIA</sequence>
<dbReference type="AlphaFoldDB" id="N2AWU9"/>
<keyword evidence="2" id="KW-1185">Reference proteome</keyword>
<dbReference type="eggNOG" id="ENOG5032STC">
    <property type="taxonomic scope" value="Bacteria"/>
</dbReference>